<comment type="caution">
    <text evidence="1">The sequence shown here is derived from an EMBL/GenBank/DDBJ whole genome shotgun (WGS) entry which is preliminary data.</text>
</comment>
<protein>
    <submittedName>
        <fullName evidence="1">Uncharacterized protein</fullName>
    </submittedName>
</protein>
<proteinExistence type="predicted"/>
<evidence type="ECO:0000313" key="2">
    <source>
        <dbReference type="Proteomes" id="UP000324222"/>
    </source>
</evidence>
<evidence type="ECO:0000313" key="1">
    <source>
        <dbReference type="EMBL" id="MPC44455.1"/>
    </source>
</evidence>
<dbReference type="EMBL" id="VSRR010006291">
    <property type="protein sequence ID" value="MPC44455.1"/>
    <property type="molecule type" value="Genomic_DNA"/>
</dbReference>
<name>A0A5B7FFZ6_PORTR</name>
<reference evidence="1 2" key="1">
    <citation type="submission" date="2019-05" db="EMBL/GenBank/DDBJ databases">
        <title>Another draft genome of Portunus trituberculatus and its Hox gene families provides insights of decapod evolution.</title>
        <authorList>
            <person name="Jeong J.-H."/>
            <person name="Song I."/>
            <person name="Kim S."/>
            <person name="Choi T."/>
            <person name="Kim D."/>
            <person name="Ryu S."/>
            <person name="Kim W."/>
        </authorList>
    </citation>
    <scope>NUCLEOTIDE SEQUENCE [LARGE SCALE GENOMIC DNA]</scope>
    <source>
        <tissue evidence="1">Muscle</tissue>
    </source>
</reference>
<dbReference type="Proteomes" id="UP000324222">
    <property type="component" value="Unassembled WGS sequence"/>
</dbReference>
<dbReference type="AlphaFoldDB" id="A0A5B7FFZ6"/>
<accession>A0A5B7FFZ6</accession>
<gene>
    <name evidence="1" type="ORF">E2C01_038128</name>
</gene>
<organism evidence="1 2">
    <name type="scientific">Portunus trituberculatus</name>
    <name type="common">Swimming crab</name>
    <name type="synonym">Neptunus trituberculatus</name>
    <dbReference type="NCBI Taxonomy" id="210409"/>
    <lineage>
        <taxon>Eukaryota</taxon>
        <taxon>Metazoa</taxon>
        <taxon>Ecdysozoa</taxon>
        <taxon>Arthropoda</taxon>
        <taxon>Crustacea</taxon>
        <taxon>Multicrustacea</taxon>
        <taxon>Malacostraca</taxon>
        <taxon>Eumalacostraca</taxon>
        <taxon>Eucarida</taxon>
        <taxon>Decapoda</taxon>
        <taxon>Pleocyemata</taxon>
        <taxon>Brachyura</taxon>
        <taxon>Eubrachyura</taxon>
        <taxon>Portunoidea</taxon>
        <taxon>Portunidae</taxon>
        <taxon>Portuninae</taxon>
        <taxon>Portunus</taxon>
    </lineage>
</organism>
<keyword evidence="2" id="KW-1185">Reference proteome</keyword>
<sequence>MYSQDFLFYHKEKHLRTQLIISVSFENSRGENAKRFRTPVQMLRSHDVTARAATPSRCSLSLLEIVREDVAAQVMTSRADLTCLLADPSVVWLLALSYSGPQQQPSTLPLKLFM</sequence>